<reference evidence="1" key="1">
    <citation type="submission" date="2014-11" db="EMBL/GenBank/DDBJ databases">
        <authorList>
            <person name="Amaro Gonzalez C."/>
        </authorList>
    </citation>
    <scope>NUCLEOTIDE SEQUENCE</scope>
</reference>
<proteinExistence type="predicted"/>
<dbReference type="EMBL" id="GBXM01080793">
    <property type="protein sequence ID" value="JAH27784.1"/>
    <property type="molecule type" value="Transcribed_RNA"/>
</dbReference>
<name>A0A0E9RFD8_ANGAN</name>
<sequence>MAMFKAYVLQKVMNREPFAFHDGRFIDFVKKSQQLTAVAVLLFHCLNAMFLNSC</sequence>
<accession>A0A0E9RFD8</accession>
<dbReference type="AlphaFoldDB" id="A0A0E9RFD8"/>
<protein>
    <submittedName>
        <fullName evidence="1">Uncharacterized protein</fullName>
    </submittedName>
</protein>
<evidence type="ECO:0000313" key="1">
    <source>
        <dbReference type="EMBL" id="JAH27784.1"/>
    </source>
</evidence>
<organism evidence="1">
    <name type="scientific">Anguilla anguilla</name>
    <name type="common">European freshwater eel</name>
    <name type="synonym">Muraena anguilla</name>
    <dbReference type="NCBI Taxonomy" id="7936"/>
    <lineage>
        <taxon>Eukaryota</taxon>
        <taxon>Metazoa</taxon>
        <taxon>Chordata</taxon>
        <taxon>Craniata</taxon>
        <taxon>Vertebrata</taxon>
        <taxon>Euteleostomi</taxon>
        <taxon>Actinopterygii</taxon>
        <taxon>Neopterygii</taxon>
        <taxon>Teleostei</taxon>
        <taxon>Anguilliformes</taxon>
        <taxon>Anguillidae</taxon>
        <taxon>Anguilla</taxon>
    </lineage>
</organism>
<reference evidence="1" key="2">
    <citation type="journal article" date="2015" name="Fish Shellfish Immunol.">
        <title>Early steps in the European eel (Anguilla anguilla)-Vibrio vulnificus interaction in the gills: Role of the RtxA13 toxin.</title>
        <authorList>
            <person name="Callol A."/>
            <person name="Pajuelo D."/>
            <person name="Ebbesson L."/>
            <person name="Teles M."/>
            <person name="MacKenzie S."/>
            <person name="Amaro C."/>
        </authorList>
    </citation>
    <scope>NUCLEOTIDE SEQUENCE</scope>
</reference>